<evidence type="ECO:0000313" key="2">
    <source>
        <dbReference type="EMBL" id="MEE1946393.1"/>
    </source>
</evidence>
<evidence type="ECO:0000313" key="3">
    <source>
        <dbReference type="Proteomes" id="UP001336835"/>
    </source>
</evidence>
<feature type="compositionally biased region" description="Basic residues" evidence="1">
    <location>
        <begin position="311"/>
        <end position="322"/>
    </location>
</feature>
<dbReference type="RefSeq" id="WP_330108693.1">
    <property type="nucleotide sequence ID" value="NZ_JAZDQT010000002.1"/>
</dbReference>
<feature type="region of interest" description="Disordered" evidence="1">
    <location>
        <begin position="295"/>
        <end position="322"/>
    </location>
</feature>
<comment type="caution">
    <text evidence="2">The sequence shown here is derived from an EMBL/GenBank/DDBJ whole genome shotgun (WGS) entry which is preliminary data.</text>
</comment>
<reference evidence="2 3" key="1">
    <citation type="submission" date="2024-01" db="EMBL/GenBank/DDBJ databases">
        <title>Pedobacter sp. nov., isolated from fresh soil.</title>
        <authorList>
            <person name="Le N.T.T."/>
        </authorList>
    </citation>
    <scope>NUCLEOTIDE SEQUENCE [LARGE SCALE GENOMIC DNA]</scope>
    <source>
        <strain evidence="2 3">KR3-3</strain>
    </source>
</reference>
<name>A0ABU7IA90_9SPHI</name>
<gene>
    <name evidence="2" type="ORF">VRU48_14815</name>
</gene>
<organism evidence="2 3">
    <name type="scientific">Pedobacter albus</name>
    <dbReference type="NCBI Taxonomy" id="3113905"/>
    <lineage>
        <taxon>Bacteria</taxon>
        <taxon>Pseudomonadati</taxon>
        <taxon>Bacteroidota</taxon>
        <taxon>Sphingobacteriia</taxon>
        <taxon>Sphingobacteriales</taxon>
        <taxon>Sphingobacteriaceae</taxon>
        <taxon>Pedobacter</taxon>
    </lineage>
</organism>
<keyword evidence="3" id="KW-1185">Reference proteome</keyword>
<sequence>MAANEQKAGFMEYAGSLGFHVPHLDRYYEALKRGEAEKLVLSNLERKFDGQAFTYELYFGNREGEPALTGFRATTLLLPGLAHDMHEGIATAGLELFMGFIRWRHPPEADSPGLEQQIVNDLDRLTNSSVAQARQIADVLKARYWTGTRMDGQVDHDRIKALYERSCYFGLEGTDSDITAKEAASLLSGRYMLKRYMPHWIGVVPANPGDQTTCRLKEYPDLPLGDHLRRLPLKELSDEASIIGMLLKMFRGEQVRATLVAKNGSYQVFLVADPKEKTVSVLNPLGRPVNLEKLLGPDRAKGHLQQQSGSPKKRGRNKGPSL</sequence>
<evidence type="ECO:0000256" key="1">
    <source>
        <dbReference type="SAM" id="MobiDB-lite"/>
    </source>
</evidence>
<proteinExistence type="predicted"/>
<dbReference type="Proteomes" id="UP001336835">
    <property type="component" value="Unassembled WGS sequence"/>
</dbReference>
<accession>A0ABU7IA90</accession>
<protein>
    <submittedName>
        <fullName evidence="2">Uncharacterized protein</fullName>
    </submittedName>
</protein>
<dbReference type="EMBL" id="JAZDQT010000002">
    <property type="protein sequence ID" value="MEE1946393.1"/>
    <property type="molecule type" value="Genomic_DNA"/>
</dbReference>